<reference evidence="2" key="2">
    <citation type="submission" date="2023-05" db="EMBL/GenBank/DDBJ databases">
        <authorList>
            <consortium name="Lawrence Berkeley National Laboratory"/>
            <person name="Steindorff A."/>
            <person name="Hensen N."/>
            <person name="Bonometti L."/>
            <person name="Westerberg I."/>
            <person name="Brannstrom I.O."/>
            <person name="Guillou S."/>
            <person name="Cros-Aarteil S."/>
            <person name="Calhoun S."/>
            <person name="Haridas S."/>
            <person name="Kuo A."/>
            <person name="Mondo S."/>
            <person name="Pangilinan J."/>
            <person name="Riley R."/>
            <person name="Labutti K."/>
            <person name="Andreopoulos B."/>
            <person name="Lipzen A."/>
            <person name="Chen C."/>
            <person name="Yanf M."/>
            <person name="Daum C."/>
            <person name="Ng V."/>
            <person name="Clum A."/>
            <person name="Ohm R."/>
            <person name="Martin F."/>
            <person name="Silar P."/>
            <person name="Natvig D."/>
            <person name="Lalanne C."/>
            <person name="Gautier V."/>
            <person name="Ament-Velasquez S.L."/>
            <person name="Kruys A."/>
            <person name="Hutchinson M.I."/>
            <person name="Powell A.J."/>
            <person name="Barry K."/>
            <person name="Miller A.N."/>
            <person name="Grigoriev I.V."/>
            <person name="Debuchy R."/>
            <person name="Gladieux P."/>
            <person name="Thoren M.H."/>
            <person name="Johannesson H."/>
        </authorList>
    </citation>
    <scope>NUCLEOTIDE SEQUENCE</scope>
    <source>
        <strain evidence="2">PSN293</strain>
    </source>
</reference>
<protein>
    <submittedName>
        <fullName evidence="2">Uncharacterized protein</fullName>
    </submittedName>
</protein>
<evidence type="ECO:0000313" key="3">
    <source>
        <dbReference type="Proteomes" id="UP001301769"/>
    </source>
</evidence>
<dbReference type="AlphaFoldDB" id="A0AAN7B3M8"/>
<comment type="caution">
    <text evidence="2">The sequence shown here is derived from an EMBL/GenBank/DDBJ whole genome shotgun (WGS) entry which is preliminary data.</text>
</comment>
<name>A0AAN7B3M8_9PEZI</name>
<keyword evidence="3" id="KW-1185">Reference proteome</keyword>
<dbReference type="EMBL" id="MU858217">
    <property type="protein sequence ID" value="KAK4209079.1"/>
    <property type="molecule type" value="Genomic_DNA"/>
</dbReference>
<feature type="region of interest" description="Disordered" evidence="1">
    <location>
        <begin position="1"/>
        <end position="132"/>
    </location>
</feature>
<proteinExistence type="predicted"/>
<accession>A0AAN7B3M8</accession>
<sequence>MDSKIVCSVAASANDVKMVDAPAQPAPAENPALSKSPSSAAPSSPLTSVGPSPSPSPGPSAGSSSLASSAPPSPSPAPQPATSSDEAEESGSDYSTISVESSDFGASSSPEPLPRSAPKRPVQEWYDSPGTVVDRGKTIGRLDGLCVNRVVLLSSAGADESAVGVSEDVSSSTAGVLSSLRLAGLNIDYNEDRPLAVDLHAALAWLYANEVEEDYASFIATCQREIPLLKWLKKLGHVLVPASQLAAHVLVRPGEPCFAYRYISPPRLPVEDMCRGGERSDKMTMLGIWGVDVEEEQVALEIFCGTLVGGTSAIMEDDERAKDLVTIEIQGLSKAEFEGLAEEAGRVLEIVGMIDPAKREPLSRGAGAGRTGTTDCFAVEAIKYVWTEGLDEEFRDEAKERMVKFGGEGWYPGLEWLWMLDAPKMRFVRRPGQLLV</sequence>
<evidence type="ECO:0000313" key="2">
    <source>
        <dbReference type="EMBL" id="KAK4209079.1"/>
    </source>
</evidence>
<evidence type="ECO:0000256" key="1">
    <source>
        <dbReference type="SAM" id="MobiDB-lite"/>
    </source>
</evidence>
<organism evidence="2 3">
    <name type="scientific">Rhypophila decipiens</name>
    <dbReference type="NCBI Taxonomy" id="261697"/>
    <lineage>
        <taxon>Eukaryota</taxon>
        <taxon>Fungi</taxon>
        <taxon>Dikarya</taxon>
        <taxon>Ascomycota</taxon>
        <taxon>Pezizomycotina</taxon>
        <taxon>Sordariomycetes</taxon>
        <taxon>Sordariomycetidae</taxon>
        <taxon>Sordariales</taxon>
        <taxon>Naviculisporaceae</taxon>
        <taxon>Rhypophila</taxon>
    </lineage>
</organism>
<dbReference type="Proteomes" id="UP001301769">
    <property type="component" value="Unassembled WGS sequence"/>
</dbReference>
<reference evidence="2" key="1">
    <citation type="journal article" date="2023" name="Mol. Phylogenet. Evol.">
        <title>Genome-scale phylogeny and comparative genomics of the fungal order Sordariales.</title>
        <authorList>
            <person name="Hensen N."/>
            <person name="Bonometti L."/>
            <person name="Westerberg I."/>
            <person name="Brannstrom I.O."/>
            <person name="Guillou S."/>
            <person name="Cros-Aarteil S."/>
            <person name="Calhoun S."/>
            <person name="Haridas S."/>
            <person name="Kuo A."/>
            <person name="Mondo S."/>
            <person name="Pangilinan J."/>
            <person name="Riley R."/>
            <person name="LaButti K."/>
            <person name="Andreopoulos B."/>
            <person name="Lipzen A."/>
            <person name="Chen C."/>
            <person name="Yan M."/>
            <person name="Daum C."/>
            <person name="Ng V."/>
            <person name="Clum A."/>
            <person name="Steindorff A."/>
            <person name="Ohm R.A."/>
            <person name="Martin F."/>
            <person name="Silar P."/>
            <person name="Natvig D.O."/>
            <person name="Lalanne C."/>
            <person name="Gautier V."/>
            <person name="Ament-Velasquez S.L."/>
            <person name="Kruys A."/>
            <person name="Hutchinson M.I."/>
            <person name="Powell A.J."/>
            <person name="Barry K."/>
            <person name="Miller A.N."/>
            <person name="Grigoriev I.V."/>
            <person name="Debuchy R."/>
            <person name="Gladieux P."/>
            <person name="Hiltunen Thoren M."/>
            <person name="Johannesson H."/>
        </authorList>
    </citation>
    <scope>NUCLEOTIDE SEQUENCE</scope>
    <source>
        <strain evidence="2">PSN293</strain>
    </source>
</reference>
<feature type="compositionally biased region" description="Low complexity" evidence="1">
    <location>
        <begin position="59"/>
        <end position="70"/>
    </location>
</feature>
<gene>
    <name evidence="2" type="ORF">QBC37DRAFT_404681</name>
</gene>
<feature type="compositionally biased region" description="Polar residues" evidence="1">
    <location>
        <begin position="92"/>
        <end position="110"/>
    </location>
</feature>
<feature type="compositionally biased region" description="Low complexity" evidence="1">
    <location>
        <begin position="21"/>
        <end position="51"/>
    </location>
</feature>